<dbReference type="SMART" id="SM00740">
    <property type="entry name" value="PASTA"/>
    <property type="match status" value="2"/>
</dbReference>
<dbReference type="EMBL" id="WBSM01000001">
    <property type="protein sequence ID" value="KAB8289193.1"/>
    <property type="molecule type" value="Genomic_DNA"/>
</dbReference>
<feature type="compositionally biased region" description="Basic and acidic residues" evidence="9">
    <location>
        <begin position="427"/>
        <end position="438"/>
    </location>
</feature>
<feature type="region of interest" description="Disordered" evidence="9">
    <location>
        <begin position="414"/>
        <end position="454"/>
    </location>
</feature>
<evidence type="ECO:0000256" key="4">
    <source>
        <dbReference type="ARBA" id="ARBA00022741"/>
    </source>
</evidence>
<dbReference type="PROSITE" id="PS00108">
    <property type="entry name" value="PROTEIN_KINASE_ST"/>
    <property type="match status" value="1"/>
</dbReference>
<sequence>MSPDISSSKEPNRTMSESVHPHEGQMIEGRYRIIRRIAEGGMATVYQAMDMRLERTVAIKIMHTQLAQGPHRAQFVERFRREAKSAAAIANPHIVQVYDTGEVDGLDYLVMEFVHGVNLRREMNEQGPFSVRETLRIVAETLDGLASAHRAGVVHRDIKPENILLNDRGHVQITDFGLAKAASQATLSSTGMLLGTAAYLAPEMIEYNQATPQGDLYSVGIMAWEMLAGEVPFVSDNPVTLVFKHVHEDVPPIAVPCPGIDPGVARFIAHLTARKVEDRPADAVAASNELLDLTSTLAIPSWTYRRPRTQGDDDGTIAVPVRPAADKPIPNQPSADRLADDTHASATVGDGQATVALTSNGKTLTGPPAPPTGDAASAAAASSVTSASHESSDADIHADTGATQIFDDIELATSPTKTFPAPSGDAAHTDDTTGHHNDAASSASPAAPRPAKRPRQLRTPLVIAIIVLLLAVAGAIGGATWWQNFGPGSYWTVPQPGDVSCTQGKVCSVTGAKWSDYEQLLHDAQIRYTSSDEYSDTVAAGAIISAEPSDVGTRISKRDGTMAVVVSKGVKTATVPSDILDATSSNGKDALAALKQAGFDNIQHDAANDQYDETLPAGAAISITDESGNVVEPGLKLKHNAKITVVLSKGPMPVTMPDIVGKTQAEMETALEELRLTANVTEAYDDKVKAGSVVSASQDAGAQLHWGDSVDVVVSKGPETATIPSGLVGKQESDVTKQLEKLGFKVKTERVLGGLFGTVRSIKNGNDDVSDGGSVRLRDTDGNPTVITLTIV</sequence>
<dbReference type="Gene3D" id="3.30.10.20">
    <property type="match status" value="3"/>
</dbReference>
<feature type="region of interest" description="Disordered" evidence="9">
    <location>
        <begin position="1"/>
        <end position="22"/>
    </location>
</feature>
<evidence type="ECO:0000256" key="5">
    <source>
        <dbReference type="ARBA" id="ARBA00022777"/>
    </source>
</evidence>
<evidence type="ECO:0000259" key="12">
    <source>
        <dbReference type="PROSITE" id="PS51178"/>
    </source>
</evidence>
<dbReference type="GO" id="GO:0005524">
    <property type="term" value="F:ATP binding"/>
    <property type="evidence" value="ECO:0007669"/>
    <property type="project" value="UniProtKB-KW"/>
</dbReference>
<evidence type="ECO:0000259" key="11">
    <source>
        <dbReference type="PROSITE" id="PS50011"/>
    </source>
</evidence>
<comment type="catalytic activity">
    <reaction evidence="7">
        <text>L-threonyl-[protein] + ATP = O-phospho-L-threonyl-[protein] + ADP + H(+)</text>
        <dbReference type="Rhea" id="RHEA:46608"/>
        <dbReference type="Rhea" id="RHEA-COMP:11060"/>
        <dbReference type="Rhea" id="RHEA-COMP:11605"/>
        <dbReference type="ChEBI" id="CHEBI:15378"/>
        <dbReference type="ChEBI" id="CHEBI:30013"/>
        <dbReference type="ChEBI" id="CHEBI:30616"/>
        <dbReference type="ChEBI" id="CHEBI:61977"/>
        <dbReference type="ChEBI" id="CHEBI:456216"/>
        <dbReference type="EC" id="2.7.11.1"/>
    </reaction>
</comment>
<proteinExistence type="predicted"/>
<comment type="caution">
    <text evidence="13">The sequence shown here is derived from an EMBL/GenBank/DDBJ whole genome shotgun (WGS) entry which is preliminary data.</text>
</comment>
<dbReference type="InterPro" id="IPR000719">
    <property type="entry name" value="Prot_kinase_dom"/>
</dbReference>
<keyword evidence="3" id="KW-0808">Transferase</keyword>
<keyword evidence="4" id="KW-0547">Nucleotide-binding</keyword>
<keyword evidence="10" id="KW-0472">Membrane</keyword>
<name>A0A6L4X3S3_9BIFI</name>
<evidence type="ECO:0000256" key="3">
    <source>
        <dbReference type="ARBA" id="ARBA00022679"/>
    </source>
</evidence>
<feature type="region of interest" description="Disordered" evidence="9">
    <location>
        <begin position="305"/>
        <end position="395"/>
    </location>
</feature>
<keyword evidence="14" id="KW-1185">Reference proteome</keyword>
<dbReference type="PANTHER" id="PTHR43289">
    <property type="entry name" value="MITOGEN-ACTIVATED PROTEIN KINASE KINASE KINASE 20-RELATED"/>
    <property type="match status" value="1"/>
</dbReference>
<feature type="domain" description="PASTA" evidence="12">
    <location>
        <begin position="650"/>
        <end position="716"/>
    </location>
</feature>
<dbReference type="CDD" id="cd14014">
    <property type="entry name" value="STKc_PknB_like"/>
    <property type="match status" value="1"/>
</dbReference>
<dbReference type="Gene3D" id="3.30.200.20">
    <property type="entry name" value="Phosphorylase Kinase, domain 1"/>
    <property type="match status" value="1"/>
</dbReference>
<evidence type="ECO:0000313" key="14">
    <source>
        <dbReference type="Proteomes" id="UP000482084"/>
    </source>
</evidence>
<dbReference type="FunFam" id="3.30.200.20:FF:000035">
    <property type="entry name" value="Serine/threonine protein kinase Stk1"/>
    <property type="match status" value="1"/>
</dbReference>
<dbReference type="EC" id="2.7.11.1" evidence="1"/>
<evidence type="ECO:0000256" key="9">
    <source>
        <dbReference type="SAM" id="MobiDB-lite"/>
    </source>
</evidence>
<dbReference type="Pfam" id="PF00069">
    <property type="entry name" value="Pkinase"/>
    <property type="match status" value="1"/>
</dbReference>
<dbReference type="AlphaFoldDB" id="A0A6L4X3S3"/>
<dbReference type="GO" id="GO:0004674">
    <property type="term" value="F:protein serine/threonine kinase activity"/>
    <property type="evidence" value="ECO:0007669"/>
    <property type="project" value="UniProtKB-KW"/>
</dbReference>
<keyword evidence="6" id="KW-0067">ATP-binding</keyword>
<dbReference type="PANTHER" id="PTHR43289:SF34">
    <property type="entry name" value="SERINE_THREONINE-PROTEIN KINASE YBDM-RELATED"/>
    <property type="match status" value="1"/>
</dbReference>
<evidence type="ECO:0000256" key="8">
    <source>
        <dbReference type="ARBA" id="ARBA00048679"/>
    </source>
</evidence>
<dbReference type="InterPro" id="IPR008271">
    <property type="entry name" value="Ser/Thr_kinase_AS"/>
</dbReference>
<evidence type="ECO:0000256" key="7">
    <source>
        <dbReference type="ARBA" id="ARBA00047899"/>
    </source>
</evidence>
<keyword evidence="5 13" id="KW-0418">Kinase</keyword>
<gene>
    <name evidence="13" type="ORF">DSM100688_0273</name>
</gene>
<dbReference type="SMART" id="SM00220">
    <property type="entry name" value="S_TKc"/>
    <property type="match status" value="1"/>
</dbReference>
<evidence type="ECO:0000313" key="13">
    <source>
        <dbReference type="EMBL" id="KAB8289193.1"/>
    </source>
</evidence>
<comment type="catalytic activity">
    <reaction evidence="8">
        <text>L-seryl-[protein] + ATP = O-phospho-L-seryl-[protein] + ADP + H(+)</text>
        <dbReference type="Rhea" id="RHEA:17989"/>
        <dbReference type="Rhea" id="RHEA-COMP:9863"/>
        <dbReference type="Rhea" id="RHEA-COMP:11604"/>
        <dbReference type="ChEBI" id="CHEBI:15378"/>
        <dbReference type="ChEBI" id="CHEBI:29999"/>
        <dbReference type="ChEBI" id="CHEBI:30616"/>
        <dbReference type="ChEBI" id="CHEBI:83421"/>
        <dbReference type="ChEBI" id="CHEBI:456216"/>
        <dbReference type="EC" id="2.7.11.1"/>
    </reaction>
</comment>
<dbReference type="PROSITE" id="PS50011">
    <property type="entry name" value="PROTEIN_KINASE_DOM"/>
    <property type="match status" value="1"/>
</dbReference>
<keyword evidence="2 13" id="KW-0723">Serine/threonine-protein kinase</keyword>
<evidence type="ECO:0000256" key="1">
    <source>
        <dbReference type="ARBA" id="ARBA00012513"/>
    </source>
</evidence>
<keyword evidence="10" id="KW-0812">Transmembrane</keyword>
<dbReference type="Gene3D" id="1.10.510.10">
    <property type="entry name" value="Transferase(Phosphotransferase) domain 1"/>
    <property type="match status" value="1"/>
</dbReference>
<evidence type="ECO:0000256" key="10">
    <source>
        <dbReference type="SAM" id="Phobius"/>
    </source>
</evidence>
<feature type="transmembrane region" description="Helical" evidence="10">
    <location>
        <begin position="461"/>
        <end position="482"/>
    </location>
</feature>
<protein>
    <recommendedName>
        <fullName evidence="1">non-specific serine/threonine protein kinase</fullName>
        <ecNumber evidence="1">2.7.11.1</ecNumber>
    </recommendedName>
</protein>
<keyword evidence="10" id="KW-1133">Transmembrane helix</keyword>
<feature type="compositionally biased region" description="Polar residues" evidence="9">
    <location>
        <begin position="1"/>
        <end position="17"/>
    </location>
</feature>
<evidence type="ECO:0000256" key="6">
    <source>
        <dbReference type="ARBA" id="ARBA00022840"/>
    </source>
</evidence>
<dbReference type="InterPro" id="IPR005543">
    <property type="entry name" value="PASTA_dom"/>
</dbReference>
<accession>A0A6L4X3S3</accession>
<dbReference type="Proteomes" id="UP000482084">
    <property type="component" value="Unassembled WGS sequence"/>
</dbReference>
<dbReference type="SUPFAM" id="SSF56112">
    <property type="entry name" value="Protein kinase-like (PK-like)"/>
    <property type="match status" value="1"/>
</dbReference>
<feature type="domain" description="Protein kinase" evidence="11">
    <location>
        <begin position="31"/>
        <end position="291"/>
    </location>
</feature>
<dbReference type="Pfam" id="PF03793">
    <property type="entry name" value="PASTA"/>
    <property type="match status" value="2"/>
</dbReference>
<dbReference type="InterPro" id="IPR011009">
    <property type="entry name" value="Kinase-like_dom_sf"/>
</dbReference>
<dbReference type="CDD" id="cd06577">
    <property type="entry name" value="PASTA_pknB"/>
    <property type="match status" value="2"/>
</dbReference>
<organism evidence="13 14">
    <name type="scientific">Bifidobacterium ramosum</name>
    <dbReference type="NCBI Taxonomy" id="1798158"/>
    <lineage>
        <taxon>Bacteria</taxon>
        <taxon>Bacillati</taxon>
        <taxon>Actinomycetota</taxon>
        <taxon>Actinomycetes</taxon>
        <taxon>Bifidobacteriales</taxon>
        <taxon>Bifidobacteriaceae</taxon>
        <taxon>Bifidobacterium</taxon>
    </lineage>
</organism>
<reference evidence="13 14" key="1">
    <citation type="submission" date="2019-10" db="EMBL/GenBank/DDBJ databases">
        <title>Characterization of the phylogenetic diversity of two novel species belonging to the genus Bifidobacterium: Bifidobacterium cebidarum sp. nov. and Bifidobacterium leontopitheci sp. nov.</title>
        <authorList>
            <person name="Lugli G.A."/>
            <person name="Duranti S."/>
            <person name="Milani C."/>
            <person name="Turroni F."/>
            <person name="Ventura M."/>
        </authorList>
    </citation>
    <scope>NUCLEOTIDE SEQUENCE [LARGE SCALE GENOMIC DNA]</scope>
    <source>
        <strain evidence="13 14">DSM 100688</strain>
    </source>
</reference>
<evidence type="ECO:0000256" key="2">
    <source>
        <dbReference type="ARBA" id="ARBA00022527"/>
    </source>
</evidence>
<feature type="compositionally biased region" description="Low complexity" evidence="9">
    <location>
        <begin position="375"/>
        <end position="389"/>
    </location>
</feature>
<dbReference type="PROSITE" id="PS51178">
    <property type="entry name" value="PASTA"/>
    <property type="match status" value="1"/>
</dbReference>